<dbReference type="InterPro" id="IPR041029">
    <property type="entry name" value="GbpA_2"/>
</dbReference>
<evidence type="ECO:0000256" key="1">
    <source>
        <dbReference type="ARBA" id="ARBA00022525"/>
    </source>
</evidence>
<dbReference type="OrthoDB" id="3675244at2"/>
<evidence type="ECO:0000259" key="5">
    <source>
        <dbReference type="Pfam" id="PF03067"/>
    </source>
</evidence>
<evidence type="ECO:0000313" key="7">
    <source>
        <dbReference type="EMBL" id="PYY67489.1"/>
    </source>
</evidence>
<feature type="domain" description="Chitin-binding type-4" evidence="5">
    <location>
        <begin position="29"/>
        <end position="233"/>
    </location>
</feature>
<evidence type="ECO:0000256" key="4">
    <source>
        <dbReference type="SAM" id="SignalP"/>
    </source>
</evidence>
<evidence type="ECO:0000256" key="2">
    <source>
        <dbReference type="ARBA" id="ARBA00022669"/>
    </source>
</evidence>
<dbReference type="CDD" id="cd21177">
    <property type="entry name" value="LPMO_AA10"/>
    <property type="match status" value="1"/>
</dbReference>
<dbReference type="Pfam" id="PF18416">
    <property type="entry name" value="GbpA_2"/>
    <property type="match status" value="1"/>
</dbReference>
<dbReference type="SUPFAM" id="SSF81296">
    <property type="entry name" value="E set domains"/>
    <property type="match status" value="1"/>
</dbReference>
<evidence type="ECO:0000313" key="8">
    <source>
        <dbReference type="Proteomes" id="UP000247437"/>
    </source>
</evidence>
<keyword evidence="1" id="KW-0964">Secreted</keyword>
<evidence type="ECO:0000259" key="6">
    <source>
        <dbReference type="Pfam" id="PF18416"/>
    </source>
</evidence>
<dbReference type="AlphaFoldDB" id="A0A2W0EEW2"/>
<dbReference type="Pfam" id="PF03067">
    <property type="entry name" value="LPMO_10"/>
    <property type="match status" value="1"/>
</dbReference>
<accession>A0A2W0EEW2</accession>
<reference evidence="7 8" key="1">
    <citation type="journal article" date="2018" name="Appl. Microbiol. Biotechnol.">
        <title>Characterization of the caprolactam degradation pathway in Pseudomonas jessenii using mass spectrometry-based proteomics.</title>
        <authorList>
            <person name="Otzen M."/>
            <person name="Palacio C."/>
            <person name="Janssen D.B."/>
        </authorList>
    </citation>
    <scope>NUCLEOTIDE SEQUENCE [LARGE SCALE GENOMIC DNA]</scope>
    <source>
        <strain evidence="7 8">GO3</strain>
    </source>
</reference>
<dbReference type="InterPro" id="IPR014756">
    <property type="entry name" value="Ig_E-set"/>
</dbReference>
<dbReference type="EMBL" id="PDLL01000486">
    <property type="protein sequence ID" value="PYY67489.1"/>
    <property type="molecule type" value="Genomic_DNA"/>
</dbReference>
<gene>
    <name evidence="7" type="ORF">CRX42_26775</name>
</gene>
<dbReference type="Gene3D" id="2.60.40.10">
    <property type="entry name" value="Immunoglobulins"/>
    <property type="match status" value="1"/>
</dbReference>
<dbReference type="RefSeq" id="WP_110662150.1">
    <property type="nucleotide sequence ID" value="NZ_PDLL01000486.1"/>
</dbReference>
<dbReference type="InterPro" id="IPR013783">
    <property type="entry name" value="Ig-like_fold"/>
</dbReference>
<dbReference type="Gene3D" id="2.70.50.50">
    <property type="entry name" value="chitin-binding protein cbp21"/>
    <property type="match status" value="1"/>
</dbReference>
<dbReference type="PANTHER" id="PTHR34823">
    <property type="entry name" value="GLCNAC-BINDING PROTEIN A"/>
    <property type="match status" value="1"/>
</dbReference>
<evidence type="ECO:0000256" key="3">
    <source>
        <dbReference type="ARBA" id="ARBA00022729"/>
    </source>
</evidence>
<proteinExistence type="predicted"/>
<dbReference type="GO" id="GO:0008061">
    <property type="term" value="F:chitin binding"/>
    <property type="evidence" value="ECO:0007669"/>
    <property type="project" value="UniProtKB-KW"/>
</dbReference>
<keyword evidence="3 4" id="KW-0732">Signal</keyword>
<name>A0A2W0EEW2_PSEJE</name>
<protein>
    <submittedName>
        <fullName evidence="7">Chitin-binding protein</fullName>
    </submittedName>
</protein>
<dbReference type="PANTHER" id="PTHR34823:SF1">
    <property type="entry name" value="CHITIN-BINDING TYPE-4 DOMAIN-CONTAINING PROTEIN"/>
    <property type="match status" value="1"/>
</dbReference>
<comment type="caution">
    <text evidence="7">The sequence shown here is derived from an EMBL/GenBank/DDBJ whole genome shotgun (WGS) entry which is preliminary data.</text>
</comment>
<sequence>MKNLQRNKRSLLRWMMAAVLLVPTLVWAHGAVDIPVSRQVHCYTLPGFWGGTNDPACKAVYNESGTWPGQQWNEVAKLIKHRDGYDYKNQSDVEKLVPDGQLCSAADPLKNGLNLPLATWDKTTITPKNGTMEVRIIGTAPHVPSFVKIYLSKPGYNAATTKLKWSDLELIHDEEMKVARTDWGSQPPKIAGASGFFKFNVAIPPGRSGDAVLYTRWQREDPDGEGFYNCSDINIAGAGTPDPLHDLGPFISGMDDLKVGYAVHFRILGGPPAFKEVVDITQKIDQSNLNPNVWGRQVAEQVPANIARIGEKNGNNVVFNAINAAANSVYATHEAYTKAMSILPGDGETPINPTAPVARITGPSTLVSGQTYTFSGQSSIGYNGRLLFSWVPAGTTEVLNGDTVTFKAFSSTEPGNHAVGLIVRDTQNGKPSKPVEFPVRINPANGDTYPPYVENKTPPYAPNEKVSNKGANYQCKPGGESGWCSQAPSFYAPGTGSHWKDAWIEID</sequence>
<keyword evidence="2" id="KW-0147">Chitin-binding</keyword>
<feature type="signal peptide" evidence="4">
    <location>
        <begin position="1"/>
        <end position="28"/>
    </location>
</feature>
<organism evidence="7 8">
    <name type="scientific">Pseudomonas jessenii</name>
    <dbReference type="NCBI Taxonomy" id="77298"/>
    <lineage>
        <taxon>Bacteria</taxon>
        <taxon>Pseudomonadati</taxon>
        <taxon>Pseudomonadota</taxon>
        <taxon>Gammaproteobacteria</taxon>
        <taxon>Pseudomonadales</taxon>
        <taxon>Pseudomonadaceae</taxon>
        <taxon>Pseudomonas</taxon>
    </lineage>
</organism>
<feature type="domain" description="N-acetylglucosamine binding protein A" evidence="6">
    <location>
        <begin position="246"/>
        <end position="342"/>
    </location>
</feature>
<dbReference type="InterPro" id="IPR051024">
    <property type="entry name" value="GlcNAc_Chitin_IntDeg"/>
</dbReference>
<feature type="chain" id="PRO_5016146148" evidence="4">
    <location>
        <begin position="29"/>
        <end position="507"/>
    </location>
</feature>
<dbReference type="Proteomes" id="UP000247437">
    <property type="component" value="Unassembled WGS sequence"/>
</dbReference>
<dbReference type="InterPro" id="IPR004302">
    <property type="entry name" value="Cellulose/chitin-bd_N"/>
</dbReference>